<evidence type="ECO:0000256" key="3">
    <source>
        <dbReference type="PROSITE-ProRule" id="PRU00266"/>
    </source>
</evidence>
<keyword evidence="1" id="KW-0677">Repeat</keyword>
<reference evidence="6" key="2">
    <citation type="submission" date="2025-08" db="UniProtKB">
        <authorList>
            <consortium name="RefSeq"/>
        </authorList>
    </citation>
    <scope>IDENTIFICATION</scope>
    <source>
        <tissue evidence="6">Leaves</tissue>
    </source>
</reference>
<evidence type="ECO:0000256" key="2">
    <source>
        <dbReference type="ARBA" id="ARBA00022884"/>
    </source>
</evidence>
<dbReference type="PROSITE" id="PS50137">
    <property type="entry name" value="DS_RBD"/>
    <property type="match status" value="2"/>
</dbReference>
<gene>
    <name evidence="6" type="primary">LOC113689311</name>
</gene>
<dbReference type="InterPro" id="IPR014720">
    <property type="entry name" value="dsRBD_dom"/>
</dbReference>
<accession>A0ABM4W9K7</accession>
<keyword evidence="2 3" id="KW-0694">RNA-binding</keyword>
<proteinExistence type="predicted"/>
<dbReference type="PANTHER" id="PTHR46031:SF37">
    <property type="entry name" value="DRBM DOMAIN-CONTAINING PROTEIN"/>
    <property type="match status" value="1"/>
</dbReference>
<feature type="domain" description="DRBM" evidence="4">
    <location>
        <begin position="105"/>
        <end position="167"/>
    </location>
</feature>
<dbReference type="SMART" id="SM00358">
    <property type="entry name" value="DSRM"/>
    <property type="match status" value="2"/>
</dbReference>
<dbReference type="Gene3D" id="3.30.160.20">
    <property type="match status" value="2"/>
</dbReference>
<dbReference type="RefSeq" id="XP_071928471.1">
    <property type="nucleotide sequence ID" value="XM_072072370.1"/>
</dbReference>
<evidence type="ECO:0000313" key="5">
    <source>
        <dbReference type="Proteomes" id="UP001652660"/>
    </source>
</evidence>
<dbReference type="SUPFAM" id="SSF54768">
    <property type="entry name" value="dsRNA-binding domain-like"/>
    <property type="match status" value="2"/>
</dbReference>
<name>A0ABM4W9K7_COFAR</name>
<evidence type="ECO:0000259" key="4">
    <source>
        <dbReference type="PROSITE" id="PS50137"/>
    </source>
</evidence>
<feature type="domain" description="DRBM" evidence="4">
    <location>
        <begin position="13"/>
        <end position="82"/>
    </location>
</feature>
<protein>
    <submittedName>
        <fullName evidence="6">Double-stranded RNA-binding protein 4-like isoform X1</fullName>
    </submittedName>
</protein>
<dbReference type="Pfam" id="PF00035">
    <property type="entry name" value="dsrm"/>
    <property type="match status" value="2"/>
</dbReference>
<reference evidence="5" key="1">
    <citation type="journal article" date="2025" name="Foods">
        <title>Unveiling the Microbial Signatures of Arabica Coffee Cherries: Insights into Ripeness Specific Diversity, Functional Traits, and Implications for Quality and Safety.</title>
        <authorList>
            <consortium name="RefSeq"/>
            <person name="Tenea G.N."/>
            <person name="Cifuentes V."/>
            <person name="Reyes P."/>
            <person name="Cevallos-Vallejos M."/>
        </authorList>
    </citation>
    <scope>NUCLEOTIDE SEQUENCE [LARGE SCALE GENOMIC DNA]</scope>
</reference>
<dbReference type="Proteomes" id="UP001652660">
    <property type="component" value="Chromosome 1e"/>
</dbReference>
<dbReference type="PANTHER" id="PTHR46031">
    <property type="match status" value="1"/>
</dbReference>
<evidence type="ECO:0000313" key="6">
    <source>
        <dbReference type="RefSeq" id="XP_071928471.1"/>
    </source>
</evidence>
<sequence length="202" mass="22394">MARNIVGGLQHHMYKSRLQEYTQKSCLQPPVYTIVKEGAEHSPNFRATVLVDGKKYASQGTFQRRKSAEHNAAMIALHSIQKRMNDDGCPINPKVSSILNEDTTLCKSILNEYALKMHLEHPAYYTVQPQGLIPVFASTLVLNGVNYTGGIGRNKKDAEQLAAREAIFSSLDSADSASATIMSEIIESKYKDVRAASVFLKF</sequence>
<evidence type="ECO:0000256" key="1">
    <source>
        <dbReference type="ARBA" id="ARBA00022737"/>
    </source>
</evidence>
<organism evidence="5 6">
    <name type="scientific">Coffea arabica</name>
    <name type="common">Arabian coffee</name>
    <dbReference type="NCBI Taxonomy" id="13443"/>
    <lineage>
        <taxon>Eukaryota</taxon>
        <taxon>Viridiplantae</taxon>
        <taxon>Streptophyta</taxon>
        <taxon>Embryophyta</taxon>
        <taxon>Tracheophyta</taxon>
        <taxon>Spermatophyta</taxon>
        <taxon>Magnoliopsida</taxon>
        <taxon>eudicotyledons</taxon>
        <taxon>Gunneridae</taxon>
        <taxon>Pentapetalae</taxon>
        <taxon>asterids</taxon>
        <taxon>lamiids</taxon>
        <taxon>Gentianales</taxon>
        <taxon>Rubiaceae</taxon>
        <taxon>Ixoroideae</taxon>
        <taxon>Gardenieae complex</taxon>
        <taxon>Bertiereae - Coffeeae clade</taxon>
        <taxon>Coffeeae</taxon>
        <taxon>Coffea</taxon>
    </lineage>
</organism>
<dbReference type="GeneID" id="113689311"/>
<keyword evidence="5" id="KW-1185">Reference proteome</keyword>